<evidence type="ECO:0000256" key="2">
    <source>
        <dbReference type="ARBA" id="ARBA00022801"/>
    </source>
</evidence>
<keyword evidence="2" id="KW-0378">Hydrolase</keyword>
<evidence type="ECO:0008006" key="9">
    <source>
        <dbReference type="Google" id="ProtNLM"/>
    </source>
</evidence>
<dbReference type="Gene3D" id="2.60.40.10">
    <property type="entry name" value="Immunoglobulins"/>
    <property type="match status" value="1"/>
</dbReference>
<dbReference type="Proteomes" id="UP001317742">
    <property type="component" value="Chromosome"/>
</dbReference>
<protein>
    <recommendedName>
        <fullName evidence="9">Metallophosphoesterase</fullName>
    </recommendedName>
</protein>
<evidence type="ECO:0000313" key="8">
    <source>
        <dbReference type="Proteomes" id="UP001317742"/>
    </source>
</evidence>
<comment type="similarity">
    <text evidence="4">Belongs to the cyclic nucleotide phosphodiesterase class-III family.</text>
</comment>
<evidence type="ECO:0000259" key="5">
    <source>
        <dbReference type="Pfam" id="PF00149"/>
    </source>
</evidence>
<dbReference type="CDD" id="cd00603">
    <property type="entry name" value="IPT_PCSR"/>
    <property type="match status" value="1"/>
</dbReference>
<dbReference type="InterPro" id="IPR014756">
    <property type="entry name" value="Ig_E-set"/>
</dbReference>
<evidence type="ECO:0000259" key="6">
    <source>
        <dbReference type="Pfam" id="PF01833"/>
    </source>
</evidence>
<dbReference type="RefSeq" id="WP_281762916.1">
    <property type="nucleotide sequence ID" value="NZ_AP026709.1"/>
</dbReference>
<dbReference type="SUPFAM" id="SSF81296">
    <property type="entry name" value="E set domains"/>
    <property type="match status" value="1"/>
</dbReference>
<evidence type="ECO:0000256" key="3">
    <source>
        <dbReference type="ARBA" id="ARBA00023004"/>
    </source>
</evidence>
<sequence>MRSNTPRTNPADAVIPRSPAYDQTNDWLVLPKNPDEHPVDVFWVYPTILNNDIQWLMDIDDLGLRQAAMETVITQASVFEGQTNIYAPAYRQTNIATLFTQGDTTLIHQTANQDVEAAFKYYLANYNNGRPFILAGHSQGSEHLVEIATRLWGTSPKHNLLVAAYTLGWSVTPGDIKKNPAIKVCKNDDQTGCFIAYNSIAPGKQSKIESLTRGKSYVVNPLTWKTDSVFASASLNQESIFFNEDGSTTSRAHFATAQVVNSALQVLAADPSIIGPTSGPYVGIYHSFDYSLFYKNIQDNVALRVKSFAKKPKARFAILSDPHYCNEKFIDEGTAFQKYLISNPKLFHESDAIMEAAVDEIIAADVDFVLIAGDMTKDGESLNHHLVAGHLNKLEKAGISTWVTTGNHDINNRDAKKYDGDSTYPVQTVTPNEFVEIYAKNGYADALDHDQESLSYVCEPVPGVKLIVIDSCIYVDILHNENPTKPVTAGRITAKTEKWIIDHIHEAKAEGAIVYGMMHHAILEHFSGQSETYADFVVQDFDNLSEKFAKAGLEIMFTGHFHATDIVTKSWSDNNGIHSLTDIETGSLASYPVPYRICTIHVDGSLDITTKKVEKIDYVKDGHSFMSAGDPTFQEYAKAYGAKGLQTLGEIVYSKQGFNAKEGKLLGNLFAESLMVHYAGDESINEEAKRHIDAAAEISEFVAQGFLALQTDLYPADNNLKSRTVFTITPNNACHKDGCKVTIKGNGLGNGDDITSVNIIGISAPIISQTNSSVTVTAEGGTLGTGDIEIKSKSKGVTKIKGAFTYTDCKSVRAFSTPVISAPVVE</sequence>
<name>A0ABN6S4G1_9BACT</name>
<keyword evidence="1" id="KW-0479">Metal-binding</keyword>
<dbReference type="SUPFAM" id="SSF53474">
    <property type="entry name" value="alpha/beta-Hydrolases"/>
    <property type="match status" value="1"/>
</dbReference>
<reference evidence="7 8" key="1">
    <citation type="submission" date="2022-08" db="EMBL/GenBank/DDBJ databases">
        <title>Genome Sequence of the sulphate-reducing bacterium, Pseudodesulfovibrio sp. SYK.</title>
        <authorList>
            <person name="Kondo R."/>
            <person name="Kataoka T."/>
        </authorList>
    </citation>
    <scope>NUCLEOTIDE SEQUENCE [LARGE SCALE GENOMIC DNA]</scope>
    <source>
        <strain evidence="7 8">SYK</strain>
    </source>
</reference>
<dbReference type="EMBL" id="AP026709">
    <property type="protein sequence ID" value="BDQ37048.1"/>
    <property type="molecule type" value="Genomic_DNA"/>
</dbReference>
<accession>A0ABN6S4G1</accession>
<evidence type="ECO:0000313" key="7">
    <source>
        <dbReference type="EMBL" id="BDQ37048.1"/>
    </source>
</evidence>
<dbReference type="SUPFAM" id="SSF56300">
    <property type="entry name" value="Metallo-dependent phosphatases"/>
    <property type="match status" value="1"/>
</dbReference>
<feature type="domain" description="Calcineurin-like phosphoesterase" evidence="5">
    <location>
        <begin position="315"/>
        <end position="562"/>
    </location>
</feature>
<dbReference type="Gene3D" id="3.60.21.10">
    <property type="match status" value="1"/>
</dbReference>
<dbReference type="Pfam" id="PF11288">
    <property type="entry name" value="DUF3089"/>
    <property type="match status" value="1"/>
</dbReference>
<dbReference type="PANTHER" id="PTHR42988:SF2">
    <property type="entry name" value="CYCLIC NUCLEOTIDE PHOSPHODIESTERASE CBUA0032-RELATED"/>
    <property type="match status" value="1"/>
</dbReference>
<dbReference type="InterPro" id="IPR002909">
    <property type="entry name" value="IPT_dom"/>
</dbReference>
<dbReference type="InterPro" id="IPR004843">
    <property type="entry name" value="Calcineurin-like_PHP"/>
</dbReference>
<dbReference type="InterPro" id="IPR029052">
    <property type="entry name" value="Metallo-depent_PP-like"/>
</dbReference>
<dbReference type="Pfam" id="PF01833">
    <property type="entry name" value="TIG"/>
    <property type="match status" value="1"/>
</dbReference>
<keyword evidence="8" id="KW-1185">Reference proteome</keyword>
<evidence type="ECO:0000256" key="4">
    <source>
        <dbReference type="ARBA" id="ARBA00025742"/>
    </source>
</evidence>
<dbReference type="InterPro" id="IPR050884">
    <property type="entry name" value="CNP_phosphodiesterase-III"/>
</dbReference>
<feature type="domain" description="IPT/TIG" evidence="6">
    <location>
        <begin position="727"/>
        <end position="806"/>
    </location>
</feature>
<evidence type="ECO:0000256" key="1">
    <source>
        <dbReference type="ARBA" id="ARBA00022723"/>
    </source>
</evidence>
<keyword evidence="3" id="KW-0408">Iron</keyword>
<dbReference type="Pfam" id="PF00149">
    <property type="entry name" value="Metallophos"/>
    <property type="match status" value="1"/>
</dbReference>
<dbReference type="InterPro" id="IPR013783">
    <property type="entry name" value="Ig-like_fold"/>
</dbReference>
<dbReference type="PANTHER" id="PTHR42988">
    <property type="entry name" value="PHOSPHOHYDROLASE"/>
    <property type="match status" value="1"/>
</dbReference>
<proteinExistence type="inferred from homology"/>
<dbReference type="InterPro" id="IPR029058">
    <property type="entry name" value="AB_hydrolase_fold"/>
</dbReference>
<organism evidence="7 8">
    <name type="scientific">Pseudodesulfovibrio nedwellii</name>
    <dbReference type="NCBI Taxonomy" id="2973072"/>
    <lineage>
        <taxon>Bacteria</taxon>
        <taxon>Pseudomonadati</taxon>
        <taxon>Thermodesulfobacteriota</taxon>
        <taxon>Desulfovibrionia</taxon>
        <taxon>Desulfovibrionales</taxon>
        <taxon>Desulfovibrionaceae</taxon>
    </lineage>
</organism>
<gene>
    <name evidence="7" type="ORF">SYK_14080</name>
</gene>
<dbReference type="InterPro" id="IPR021440">
    <property type="entry name" value="DUF3089"/>
</dbReference>